<accession>A0A845GX47</accession>
<dbReference type="RefSeq" id="WP_161086770.1">
    <property type="nucleotide sequence ID" value="NZ_WWCX01000092.1"/>
</dbReference>
<evidence type="ECO:0000313" key="2">
    <source>
        <dbReference type="Proteomes" id="UP000447355"/>
    </source>
</evidence>
<organism evidence="1 2">
    <name type="scientific">Duganella vulcania</name>
    <dbReference type="NCBI Taxonomy" id="2692166"/>
    <lineage>
        <taxon>Bacteria</taxon>
        <taxon>Pseudomonadati</taxon>
        <taxon>Pseudomonadota</taxon>
        <taxon>Betaproteobacteria</taxon>
        <taxon>Burkholderiales</taxon>
        <taxon>Oxalobacteraceae</taxon>
        <taxon>Telluria group</taxon>
        <taxon>Duganella</taxon>
    </lineage>
</organism>
<comment type="caution">
    <text evidence="1">The sequence shown here is derived from an EMBL/GenBank/DDBJ whole genome shotgun (WGS) entry which is preliminary data.</text>
</comment>
<gene>
    <name evidence="1" type="ORF">GTP90_29045</name>
</gene>
<evidence type="ECO:0000313" key="1">
    <source>
        <dbReference type="EMBL" id="MYM97902.1"/>
    </source>
</evidence>
<sequence length="128" mass="14314">MKRRSNRVQQDTQIKVAADGCRNIPTDVGIKLVRDLFEGIGVDRLRADRYFAHLSFCDVSELGDDELTEAIAIGLDYLTADSASDRSIVKTALMELLAAQFGNPRGKVIFRVGRSYTKAWPNDRTLTH</sequence>
<reference evidence="1" key="1">
    <citation type="submission" date="2019-12" db="EMBL/GenBank/DDBJ databases">
        <title>Novel species isolated from a subtropical stream in China.</title>
        <authorList>
            <person name="Lu H."/>
        </authorList>
    </citation>
    <scope>NUCLEOTIDE SEQUENCE [LARGE SCALE GENOMIC DNA]</scope>
    <source>
        <strain evidence="1">FT81W</strain>
    </source>
</reference>
<dbReference type="EMBL" id="WWCX01000092">
    <property type="protein sequence ID" value="MYM97902.1"/>
    <property type="molecule type" value="Genomic_DNA"/>
</dbReference>
<dbReference type="Proteomes" id="UP000447355">
    <property type="component" value="Unassembled WGS sequence"/>
</dbReference>
<protein>
    <submittedName>
        <fullName evidence="1">Uncharacterized protein</fullName>
    </submittedName>
</protein>
<dbReference type="AlphaFoldDB" id="A0A845GX47"/>
<proteinExistence type="predicted"/>
<name>A0A845GX47_9BURK</name>